<proteinExistence type="predicted"/>
<sequence>MQPLTSLFSTGKSVSFSCFEIEDWKACVSVPFSLLFCSSCAPLFLPANIENTPLTSLKTLYNTRQFQAYCI</sequence>
<dbReference type="EMBL" id="CM009304">
    <property type="protein sequence ID" value="PNT01450.1"/>
    <property type="molecule type" value="Genomic_DNA"/>
</dbReference>
<protein>
    <submittedName>
        <fullName evidence="1">Uncharacterized protein</fullName>
    </submittedName>
</protein>
<name>A0A2K1XKZ5_POPTR</name>
<organism evidence="1 2">
    <name type="scientific">Populus trichocarpa</name>
    <name type="common">Western balsam poplar</name>
    <name type="synonym">Populus balsamifera subsp. trichocarpa</name>
    <dbReference type="NCBI Taxonomy" id="3694"/>
    <lineage>
        <taxon>Eukaryota</taxon>
        <taxon>Viridiplantae</taxon>
        <taxon>Streptophyta</taxon>
        <taxon>Embryophyta</taxon>
        <taxon>Tracheophyta</taxon>
        <taxon>Spermatophyta</taxon>
        <taxon>Magnoliopsida</taxon>
        <taxon>eudicotyledons</taxon>
        <taxon>Gunneridae</taxon>
        <taxon>Pentapetalae</taxon>
        <taxon>rosids</taxon>
        <taxon>fabids</taxon>
        <taxon>Malpighiales</taxon>
        <taxon>Salicaceae</taxon>
        <taxon>Saliceae</taxon>
        <taxon>Populus</taxon>
    </lineage>
</organism>
<evidence type="ECO:0000313" key="1">
    <source>
        <dbReference type="EMBL" id="PNT01450.1"/>
    </source>
</evidence>
<gene>
    <name evidence="1" type="ORF">POPTR_015G103200</name>
</gene>
<evidence type="ECO:0000313" key="2">
    <source>
        <dbReference type="Proteomes" id="UP000006729"/>
    </source>
</evidence>
<keyword evidence="2" id="KW-1185">Reference proteome</keyword>
<reference evidence="1 2" key="1">
    <citation type="journal article" date="2006" name="Science">
        <title>The genome of black cottonwood, Populus trichocarpa (Torr. &amp; Gray).</title>
        <authorList>
            <person name="Tuskan G.A."/>
            <person name="Difazio S."/>
            <person name="Jansson S."/>
            <person name="Bohlmann J."/>
            <person name="Grigoriev I."/>
            <person name="Hellsten U."/>
            <person name="Putnam N."/>
            <person name="Ralph S."/>
            <person name="Rombauts S."/>
            <person name="Salamov A."/>
            <person name="Schein J."/>
            <person name="Sterck L."/>
            <person name="Aerts A."/>
            <person name="Bhalerao R.R."/>
            <person name="Bhalerao R.P."/>
            <person name="Blaudez D."/>
            <person name="Boerjan W."/>
            <person name="Brun A."/>
            <person name="Brunner A."/>
            <person name="Busov V."/>
            <person name="Campbell M."/>
            <person name="Carlson J."/>
            <person name="Chalot M."/>
            <person name="Chapman J."/>
            <person name="Chen G.L."/>
            <person name="Cooper D."/>
            <person name="Coutinho P.M."/>
            <person name="Couturier J."/>
            <person name="Covert S."/>
            <person name="Cronk Q."/>
            <person name="Cunningham R."/>
            <person name="Davis J."/>
            <person name="Degroeve S."/>
            <person name="Dejardin A."/>
            <person name="Depamphilis C."/>
            <person name="Detter J."/>
            <person name="Dirks B."/>
            <person name="Dubchak I."/>
            <person name="Duplessis S."/>
            <person name="Ehlting J."/>
            <person name="Ellis B."/>
            <person name="Gendler K."/>
            <person name="Goodstein D."/>
            <person name="Gribskov M."/>
            <person name="Grimwood J."/>
            <person name="Groover A."/>
            <person name="Gunter L."/>
            <person name="Hamberger B."/>
            <person name="Heinze B."/>
            <person name="Helariutta Y."/>
            <person name="Henrissat B."/>
            <person name="Holligan D."/>
            <person name="Holt R."/>
            <person name="Huang W."/>
            <person name="Islam-Faridi N."/>
            <person name="Jones S."/>
            <person name="Jones-Rhoades M."/>
            <person name="Jorgensen R."/>
            <person name="Joshi C."/>
            <person name="Kangasjarvi J."/>
            <person name="Karlsson J."/>
            <person name="Kelleher C."/>
            <person name="Kirkpatrick R."/>
            <person name="Kirst M."/>
            <person name="Kohler A."/>
            <person name="Kalluri U."/>
            <person name="Larimer F."/>
            <person name="Leebens-Mack J."/>
            <person name="Leple J.C."/>
            <person name="Locascio P."/>
            <person name="Lou Y."/>
            <person name="Lucas S."/>
            <person name="Martin F."/>
            <person name="Montanini B."/>
            <person name="Napoli C."/>
            <person name="Nelson D.R."/>
            <person name="Nelson C."/>
            <person name="Nieminen K."/>
            <person name="Nilsson O."/>
            <person name="Pereda V."/>
            <person name="Peter G."/>
            <person name="Philippe R."/>
            <person name="Pilate G."/>
            <person name="Poliakov A."/>
            <person name="Razumovskaya J."/>
            <person name="Richardson P."/>
            <person name="Rinaldi C."/>
            <person name="Ritland K."/>
            <person name="Rouze P."/>
            <person name="Ryaboy D."/>
            <person name="Schmutz J."/>
            <person name="Schrader J."/>
            <person name="Segerman B."/>
            <person name="Shin H."/>
            <person name="Siddiqui A."/>
            <person name="Sterky F."/>
            <person name="Terry A."/>
            <person name="Tsai C.J."/>
            <person name="Uberbacher E."/>
            <person name="Unneberg P."/>
            <person name="Vahala J."/>
            <person name="Wall K."/>
            <person name="Wessler S."/>
            <person name="Yang G."/>
            <person name="Yin T."/>
            <person name="Douglas C."/>
            <person name="Marra M."/>
            <person name="Sandberg G."/>
            <person name="Van de Peer Y."/>
            <person name="Rokhsar D."/>
        </authorList>
    </citation>
    <scope>NUCLEOTIDE SEQUENCE [LARGE SCALE GENOMIC DNA]</scope>
    <source>
        <strain evidence="2">cv. Nisqually</strain>
    </source>
</reference>
<dbReference type="AlphaFoldDB" id="A0A2K1XKZ5"/>
<dbReference type="Proteomes" id="UP000006729">
    <property type="component" value="Chromosome 15"/>
</dbReference>
<accession>A0A2K1XKZ5</accession>
<dbReference type="InParanoid" id="A0A2K1XKZ5"/>